<dbReference type="GO" id="GO:0016787">
    <property type="term" value="F:hydrolase activity"/>
    <property type="evidence" value="ECO:0007669"/>
    <property type="project" value="InterPro"/>
</dbReference>
<dbReference type="Gene3D" id="3.40.1610.10">
    <property type="entry name" value="CV3147-like domain"/>
    <property type="match status" value="1"/>
</dbReference>
<proteinExistence type="predicted"/>
<protein>
    <submittedName>
        <fullName evidence="4 5">Uncharacterized protein</fullName>
    </submittedName>
</protein>
<dbReference type="InterPro" id="IPR024071">
    <property type="entry name" value="S-Me-THD_C_sf"/>
</dbReference>
<dbReference type="PANTHER" id="PTHR11365">
    <property type="entry name" value="5-OXOPROLINASE RELATED"/>
    <property type="match status" value="1"/>
</dbReference>
<feature type="domain" description="S-Me-THD-like C-terminal" evidence="3">
    <location>
        <begin position="607"/>
        <end position="827"/>
    </location>
</feature>
<dbReference type="OrthoDB" id="5404895at2759"/>
<evidence type="ECO:0000259" key="1">
    <source>
        <dbReference type="Pfam" id="PF01968"/>
    </source>
</evidence>
<dbReference type="InterPro" id="IPR048350">
    <property type="entry name" value="S-Me-THD-like_C"/>
</dbReference>
<dbReference type="Pfam" id="PF20906">
    <property type="entry name" value="S-Me-THD_C"/>
    <property type="match status" value="1"/>
</dbReference>
<keyword evidence="6" id="KW-1185">Reference proteome</keyword>
<dbReference type="InterPro" id="IPR027479">
    <property type="entry name" value="S-Me-THD_N_sf"/>
</dbReference>
<dbReference type="InterPro" id="IPR002821">
    <property type="entry name" value="Hydantoinase_A"/>
</dbReference>
<dbReference type="eggNOG" id="ENOG502SJ4Z">
    <property type="taxonomic scope" value="Eukaryota"/>
</dbReference>
<name>A0A0C4E4E4_MAGP6</name>
<accession>A0A0C4E4E4</accession>
<reference evidence="4" key="2">
    <citation type="submission" date="2010-05" db="EMBL/GenBank/DDBJ databases">
        <title>The Genome Sequence of Magnaporthe poae strain ATCC 64411.</title>
        <authorList>
            <consortium name="The Broad Institute Genome Sequencing Platform"/>
            <consortium name="Broad Institute Genome Sequencing Center for Infectious Disease"/>
            <person name="Ma L.-J."/>
            <person name="Dead R."/>
            <person name="Young S."/>
            <person name="Zeng Q."/>
            <person name="Koehrsen M."/>
            <person name="Alvarado L."/>
            <person name="Berlin A."/>
            <person name="Chapman S.B."/>
            <person name="Chen Z."/>
            <person name="Freedman E."/>
            <person name="Gellesch M."/>
            <person name="Goldberg J."/>
            <person name="Griggs A."/>
            <person name="Gujja S."/>
            <person name="Heilman E.R."/>
            <person name="Heiman D."/>
            <person name="Hepburn T."/>
            <person name="Howarth C."/>
            <person name="Jen D."/>
            <person name="Larson L."/>
            <person name="Mehta T."/>
            <person name="Neiman D."/>
            <person name="Pearson M."/>
            <person name="Roberts A."/>
            <person name="Saif S."/>
            <person name="Shea T."/>
            <person name="Shenoy N."/>
            <person name="Sisk P."/>
            <person name="Stolte C."/>
            <person name="Sykes S."/>
            <person name="Walk T."/>
            <person name="White J."/>
            <person name="Yandava C."/>
            <person name="Haas B."/>
            <person name="Nusbaum C."/>
            <person name="Birren B."/>
        </authorList>
    </citation>
    <scope>NUCLEOTIDE SEQUENCE</scope>
    <source>
        <strain evidence="4">ATCC 64411</strain>
    </source>
</reference>
<dbReference type="InterPro" id="IPR043129">
    <property type="entry name" value="ATPase_NBD"/>
</dbReference>
<dbReference type="VEuPathDB" id="FungiDB:MAPG_07337"/>
<dbReference type="PANTHER" id="PTHR11365:SF10">
    <property type="entry name" value="HYDANTOINASE_OXOPROLINASE"/>
    <property type="match status" value="1"/>
</dbReference>
<evidence type="ECO:0000313" key="6">
    <source>
        <dbReference type="Proteomes" id="UP000011715"/>
    </source>
</evidence>
<feature type="domain" description="Hydantoinase A/oxoprolinase" evidence="1">
    <location>
        <begin position="39"/>
        <end position="214"/>
    </location>
</feature>
<dbReference type="Gene3D" id="2.40.390.10">
    <property type="entry name" value="CV3147-like"/>
    <property type="match status" value="1"/>
</dbReference>
<dbReference type="OMA" id="GCNIDGT"/>
<dbReference type="EMBL" id="GL876971">
    <property type="protein sequence ID" value="KLU88350.1"/>
    <property type="molecule type" value="Genomic_DNA"/>
</dbReference>
<reference evidence="5" key="4">
    <citation type="journal article" date="2015" name="G3 (Bethesda)">
        <title>Genome sequences of three phytopathogenic species of the Magnaporthaceae family of fungi.</title>
        <authorList>
            <person name="Okagaki L.H."/>
            <person name="Nunes C.C."/>
            <person name="Sailsbery J."/>
            <person name="Clay B."/>
            <person name="Brown D."/>
            <person name="John T."/>
            <person name="Oh Y."/>
            <person name="Young N."/>
            <person name="Fitzgerald M."/>
            <person name="Haas B.J."/>
            <person name="Zeng Q."/>
            <person name="Young S."/>
            <person name="Adiconis X."/>
            <person name="Fan L."/>
            <person name="Levin J.Z."/>
            <person name="Mitchell T.K."/>
            <person name="Okubara P.A."/>
            <person name="Farman M.L."/>
            <person name="Kohn L.M."/>
            <person name="Birren B."/>
            <person name="Ma L.-J."/>
            <person name="Dean R.A."/>
        </authorList>
    </citation>
    <scope>NUCLEOTIDE SEQUENCE</scope>
    <source>
        <strain evidence="5">ATCC 64411 / 73-15</strain>
    </source>
</reference>
<dbReference type="Pfam" id="PF06032">
    <property type="entry name" value="S-Me-THD_N"/>
    <property type="match status" value="1"/>
</dbReference>
<dbReference type="InterPro" id="IPR045079">
    <property type="entry name" value="Oxoprolinase-like"/>
</dbReference>
<evidence type="ECO:0000313" key="5">
    <source>
        <dbReference type="EnsemblFungi" id="MAPG_07337T0"/>
    </source>
</evidence>
<evidence type="ECO:0000313" key="4">
    <source>
        <dbReference type="EMBL" id="KLU88350.1"/>
    </source>
</evidence>
<reference evidence="4" key="3">
    <citation type="submission" date="2011-03" db="EMBL/GenBank/DDBJ databases">
        <title>Annotation of Magnaporthe poae ATCC 64411.</title>
        <authorList>
            <person name="Ma L.-J."/>
            <person name="Dead R."/>
            <person name="Young S.K."/>
            <person name="Zeng Q."/>
            <person name="Gargeya S."/>
            <person name="Fitzgerald M."/>
            <person name="Haas B."/>
            <person name="Abouelleil A."/>
            <person name="Alvarado L."/>
            <person name="Arachchi H.M."/>
            <person name="Berlin A."/>
            <person name="Brown A."/>
            <person name="Chapman S.B."/>
            <person name="Chen Z."/>
            <person name="Dunbar C."/>
            <person name="Freedman E."/>
            <person name="Gearin G."/>
            <person name="Gellesch M."/>
            <person name="Goldberg J."/>
            <person name="Griggs A."/>
            <person name="Gujja S."/>
            <person name="Heiman D."/>
            <person name="Howarth C."/>
            <person name="Larson L."/>
            <person name="Lui A."/>
            <person name="MacDonald P.J.P."/>
            <person name="Mehta T."/>
            <person name="Montmayeur A."/>
            <person name="Murphy C."/>
            <person name="Neiman D."/>
            <person name="Pearson M."/>
            <person name="Priest M."/>
            <person name="Roberts A."/>
            <person name="Saif S."/>
            <person name="Shea T."/>
            <person name="Shenoy N."/>
            <person name="Sisk P."/>
            <person name="Stolte C."/>
            <person name="Sykes S."/>
            <person name="Yandava C."/>
            <person name="Wortman J."/>
            <person name="Nusbaum C."/>
            <person name="Birren B."/>
        </authorList>
    </citation>
    <scope>NUCLEOTIDE SEQUENCE</scope>
    <source>
        <strain evidence="4">ATCC 64411</strain>
    </source>
</reference>
<dbReference type="InterPro" id="IPR010318">
    <property type="entry name" value="S-Me-THD_N"/>
</dbReference>
<dbReference type="EMBL" id="ADBL01001774">
    <property type="status" value="NOT_ANNOTATED_CDS"/>
    <property type="molecule type" value="Genomic_DNA"/>
</dbReference>
<dbReference type="Proteomes" id="UP000011715">
    <property type="component" value="Unassembled WGS sequence"/>
</dbReference>
<dbReference type="AlphaFoldDB" id="A0A0C4E4E4"/>
<dbReference type="Pfam" id="PF01968">
    <property type="entry name" value="Hydantoinase_A"/>
    <property type="match status" value="1"/>
</dbReference>
<sequence>MDEHHRQEESVRDIIVEEFGGAVNVVCSKEIGGAGLLARENATILNAAILSFARRNIRAFIGAMRNADLRCPLYLTSNAGHLLPFSEAIKTPIHIFSSGPTNSIRGAAFLTGTDSIGRAGSVVVDIGGTSTDVGYLLRNGYPRLTSTYSDLAGIKVKLEMPAVECIGLGGGSIIHSSREMVRVGPQSVGHELATKALCFGGSTPTATDVAVSLGADIGAAKSGKYPELPDSVVAAASSRIKKMLESIIDRAKLSSDPCDVILVGGGSILCPPGLLDNTLVRSVTVPPHADVANAVGAATALVHGSAESIIHGPEVEAGISTITARAVQNAVARGGASGSSATLISKEVVGVPYVEGQTAIKIEVALPADHGRVYAEMLRTPAEEYDEAMEAELAQQNDKTYGATHGVGEEQNEAVTDLESYRPDVNSDGEWTLSETDVRLLSVGCYILGSGGGGSTYAPEVELRQLLRGGHSVKIVRCEDLADNDLLPPVGSIGTPAVGVERPGGDGVYHAMKEMERVLGAKTRFTKLLAIEIGGSNGIGTLLWGSSRYYNIPTVDGDLMGRAYPNFEMVSQYVMGDSVDDLLPVTLCSGTGTNIVIPKGQGDAAAAGAAIRDNLISMGSAAGAAGNPLTGAHMKSVGIPNTFSLAWRLGRAVVAAQRRAESFSGTVRAIIAECGGPRSCRLLFRGKVRGVESRVTTTAHSIGKVTVERLGEDEDELDVGHTKSASDDETSAIQFDPGLLEVEVPFINENLSVIGRTVDGHAKVLATIPDLIFILDTATGENIGVQDYQYGLKVAVMAMAPHPLWASERGLQVAGPRAFGLAHDYTPNLEYTKPRSVITEFHPTARDHDAART</sequence>
<reference evidence="6" key="1">
    <citation type="submission" date="2010-05" db="EMBL/GenBank/DDBJ databases">
        <title>The genome sequence of Magnaporthe poae strain ATCC 64411.</title>
        <authorList>
            <person name="Ma L.-J."/>
            <person name="Dead R."/>
            <person name="Young S."/>
            <person name="Zeng Q."/>
            <person name="Koehrsen M."/>
            <person name="Alvarado L."/>
            <person name="Berlin A."/>
            <person name="Chapman S.B."/>
            <person name="Chen Z."/>
            <person name="Freedman E."/>
            <person name="Gellesch M."/>
            <person name="Goldberg J."/>
            <person name="Griggs A."/>
            <person name="Gujja S."/>
            <person name="Heilman E.R."/>
            <person name="Heiman D."/>
            <person name="Hepburn T."/>
            <person name="Howarth C."/>
            <person name="Jen D."/>
            <person name="Larson L."/>
            <person name="Mehta T."/>
            <person name="Neiman D."/>
            <person name="Pearson M."/>
            <person name="Roberts A."/>
            <person name="Saif S."/>
            <person name="Shea T."/>
            <person name="Shenoy N."/>
            <person name="Sisk P."/>
            <person name="Stolte C."/>
            <person name="Sykes S."/>
            <person name="Walk T."/>
            <person name="White J."/>
            <person name="Yandava C."/>
            <person name="Haas B."/>
            <person name="Nusbaum C."/>
            <person name="Birren B."/>
        </authorList>
    </citation>
    <scope>NUCLEOTIDE SEQUENCE [LARGE SCALE GENOMIC DNA]</scope>
    <source>
        <strain evidence="6">ATCC 64411 / 73-15</strain>
    </source>
</reference>
<gene>
    <name evidence="4" type="ORF">MAPG_07337</name>
</gene>
<evidence type="ECO:0000259" key="2">
    <source>
        <dbReference type="Pfam" id="PF06032"/>
    </source>
</evidence>
<dbReference type="SUPFAM" id="SSF53067">
    <property type="entry name" value="Actin-like ATPase domain"/>
    <property type="match status" value="1"/>
</dbReference>
<feature type="domain" description="S-Me-THD N-terminal" evidence="2">
    <location>
        <begin position="436"/>
        <end position="598"/>
    </location>
</feature>
<dbReference type="EnsemblFungi" id="MAPG_07337T0">
    <property type="protein sequence ID" value="MAPG_07337T0"/>
    <property type="gene ID" value="MAPG_07337"/>
</dbReference>
<reference evidence="5" key="5">
    <citation type="submission" date="2015-06" db="UniProtKB">
        <authorList>
            <consortium name="EnsemblFungi"/>
        </authorList>
    </citation>
    <scope>IDENTIFICATION</scope>
    <source>
        <strain evidence="5">ATCC 64411</strain>
    </source>
</reference>
<evidence type="ECO:0000259" key="3">
    <source>
        <dbReference type="Pfam" id="PF20906"/>
    </source>
</evidence>
<organism evidence="5 6">
    <name type="scientific">Magnaporthiopsis poae (strain ATCC 64411 / 73-15)</name>
    <name type="common">Kentucky bluegrass fungus</name>
    <name type="synonym">Magnaporthe poae</name>
    <dbReference type="NCBI Taxonomy" id="644358"/>
    <lineage>
        <taxon>Eukaryota</taxon>
        <taxon>Fungi</taxon>
        <taxon>Dikarya</taxon>
        <taxon>Ascomycota</taxon>
        <taxon>Pezizomycotina</taxon>
        <taxon>Sordariomycetes</taxon>
        <taxon>Sordariomycetidae</taxon>
        <taxon>Magnaporthales</taxon>
        <taxon>Magnaporthaceae</taxon>
        <taxon>Magnaporthiopsis</taxon>
    </lineage>
</organism>
<dbReference type="SUPFAM" id="SSF160991">
    <property type="entry name" value="CV3147-like"/>
    <property type="match status" value="1"/>
</dbReference>